<sequence length="984" mass="105627">MHRLALTAFGPFVERVAVDLDGLGRDGLFLLWGPTGAGKTTLLDAVVYALYGTVPGARGEERRLRSDHAAHDIRTEVECEVTLGGERLLVTRRPEQQRPKKRGAGSTTEQARLIVQRLTDGGWEPVSTRIDEGSEHLRNRLGLSAEQFCQVVLLPQGDFARFLRAEPEDRGRLLRSLFDVGRFARVEAWLDDRRRAARADLDEARMRASTMLARVAQVADVEVPEELAPELVGAAAPSHAGAWVRRVRAGAGDQLAHREEEAATAADEVVRVDAALAAARVEEERHARRDRARTELAKLEAEAQALVPLRATLDAGDRAEPVRDVLETAGRAALTAEAAHAALESVREAWSEISHGRTADTLLARSLRDDMAALRALLPEVDRATELARVVAGAAVQVESLAERCAADDAAAGQWPSRVARQEAVVAAAAEAEARLPGVTATLEAARAALAAARGAEELGARAADQRVASAEAREAWLDARELWGDVRGRRLDGMAAELAAGLISGADCPVCGSVEHPRPARDEGPLVTQADEDAARAVVDREEARSVTAQRALEDTERELAVLRAQAGLAPLPELDQAAAEATTAEQAVRAAARELPNARRELGALVAARDAAADAQAAAREEMVRRRAELSAAEEALADVRQRLAAALGEDADLPARIRRLTIEAERCEALVGAQVEELRTRTSADAARRHAEERVVSAGFDDLLDAADALLDHGRAAAIRRRVTEHDLQWSVVTATLAGPELADLAPRPDLSTLTDSCRSATTVREQAVAALAEARRRVTALDELSADLTEVEVELDQRRAVAEQVSTLADLVNGRGANTLRMRLQSFVLAARLEQVAEVASRRLRDMSGGRYTFLHSDAQGRHGARGGLGLDVLDEYTGVRRPTKTLSGGESFMASLALALGLADVVTAESGGVQIDTLFVDEGFGTLDPRALDAVMAVLDELRRGGRIVGVISHVEELRTRIPSRLEVLSGRDGSRLAS</sequence>
<accession>A0ABQ2G338</accession>
<keyword evidence="7" id="KW-1185">Reference proteome</keyword>
<dbReference type="Pfam" id="PF13476">
    <property type="entry name" value="AAA_23"/>
    <property type="match status" value="1"/>
</dbReference>
<comment type="similarity">
    <text evidence="1">Belongs to the SMC family. SbcC subfamily.</text>
</comment>
<keyword evidence="4" id="KW-0175">Coiled coil</keyword>
<gene>
    <name evidence="6" type="primary">sbcC</name>
    <name evidence="6" type="ORF">GCM10011589_30610</name>
</gene>
<comment type="subunit">
    <text evidence="2">Heterodimer of SbcC and SbcD.</text>
</comment>
<evidence type="ECO:0000313" key="6">
    <source>
        <dbReference type="EMBL" id="GGL72155.1"/>
    </source>
</evidence>
<dbReference type="PANTHER" id="PTHR32114">
    <property type="entry name" value="ABC TRANSPORTER ABCH.3"/>
    <property type="match status" value="1"/>
</dbReference>
<protein>
    <recommendedName>
        <fullName evidence="3">Nuclease SbcCD subunit C</fullName>
    </recommendedName>
</protein>
<dbReference type="SUPFAM" id="SSF52540">
    <property type="entry name" value="P-loop containing nucleoside triphosphate hydrolases"/>
    <property type="match status" value="1"/>
</dbReference>
<comment type="caution">
    <text evidence="6">The sequence shown here is derived from an EMBL/GenBank/DDBJ whole genome shotgun (WGS) entry which is preliminary data.</text>
</comment>
<evidence type="ECO:0000256" key="4">
    <source>
        <dbReference type="SAM" id="Coils"/>
    </source>
</evidence>
<feature type="coiled-coil region" evidence="4">
    <location>
        <begin position="540"/>
        <end position="652"/>
    </location>
</feature>
<dbReference type="PANTHER" id="PTHR32114:SF2">
    <property type="entry name" value="ABC TRANSPORTER ABCH.3"/>
    <property type="match status" value="1"/>
</dbReference>
<dbReference type="Gene3D" id="3.40.50.300">
    <property type="entry name" value="P-loop containing nucleotide triphosphate hydrolases"/>
    <property type="match status" value="2"/>
</dbReference>
<feature type="domain" description="Rad50/SbcC-type AAA" evidence="5">
    <location>
        <begin position="4"/>
        <end position="185"/>
    </location>
</feature>
<feature type="coiled-coil region" evidence="4">
    <location>
        <begin position="768"/>
        <end position="805"/>
    </location>
</feature>
<organism evidence="6 7">
    <name type="scientific">Modestobacter marinus</name>
    <dbReference type="NCBI Taxonomy" id="477641"/>
    <lineage>
        <taxon>Bacteria</taxon>
        <taxon>Bacillati</taxon>
        <taxon>Actinomycetota</taxon>
        <taxon>Actinomycetes</taxon>
        <taxon>Geodermatophilales</taxon>
        <taxon>Geodermatophilaceae</taxon>
        <taxon>Modestobacter</taxon>
    </lineage>
</organism>
<evidence type="ECO:0000259" key="5">
    <source>
        <dbReference type="Pfam" id="PF13476"/>
    </source>
</evidence>
<evidence type="ECO:0000256" key="1">
    <source>
        <dbReference type="ARBA" id="ARBA00006930"/>
    </source>
</evidence>
<evidence type="ECO:0000313" key="7">
    <source>
        <dbReference type="Proteomes" id="UP000648663"/>
    </source>
</evidence>
<evidence type="ECO:0000256" key="2">
    <source>
        <dbReference type="ARBA" id="ARBA00011322"/>
    </source>
</evidence>
<dbReference type="InterPro" id="IPR038729">
    <property type="entry name" value="Rad50/SbcC_AAA"/>
</dbReference>
<dbReference type="Pfam" id="PF13558">
    <property type="entry name" value="SbcC_Walker_B"/>
    <property type="match status" value="1"/>
</dbReference>
<name>A0ABQ2G338_9ACTN</name>
<dbReference type="EMBL" id="BMMI01000005">
    <property type="protein sequence ID" value="GGL72155.1"/>
    <property type="molecule type" value="Genomic_DNA"/>
</dbReference>
<evidence type="ECO:0000256" key="3">
    <source>
        <dbReference type="ARBA" id="ARBA00013368"/>
    </source>
</evidence>
<proteinExistence type="inferred from homology"/>
<dbReference type="InterPro" id="IPR027417">
    <property type="entry name" value="P-loop_NTPase"/>
</dbReference>
<dbReference type="Proteomes" id="UP000648663">
    <property type="component" value="Unassembled WGS sequence"/>
</dbReference>
<reference evidence="7" key="1">
    <citation type="journal article" date="2019" name="Int. J. Syst. Evol. Microbiol.">
        <title>The Global Catalogue of Microorganisms (GCM) 10K type strain sequencing project: providing services to taxonomists for standard genome sequencing and annotation.</title>
        <authorList>
            <consortium name="The Broad Institute Genomics Platform"/>
            <consortium name="The Broad Institute Genome Sequencing Center for Infectious Disease"/>
            <person name="Wu L."/>
            <person name="Ma J."/>
        </authorList>
    </citation>
    <scope>NUCLEOTIDE SEQUENCE [LARGE SCALE GENOMIC DNA]</scope>
    <source>
        <strain evidence="7">CGMCC 4.5581</strain>
    </source>
</reference>